<feature type="compositionally biased region" description="Basic and acidic residues" evidence="1">
    <location>
        <begin position="287"/>
        <end position="301"/>
    </location>
</feature>
<evidence type="ECO:0000313" key="2">
    <source>
        <dbReference type="EMBL" id="KAJ1203601.1"/>
    </source>
</evidence>
<sequence length="301" mass="34004">MLFASTDIALNKANYVFLDKMPCDSQVFSRNSVFSQLNPDCKNPELLKDYTREGEPIGRLKVNAIENHDNTHEIAFKNYINWLVNKQLQEKNDHQGNIEPDISVLKPDFTDVNILEEVTMKGELVLCLDAHDVESYDGDTDTEKLTFNDDTCLMADKQLKKEKLYGRINELHIPYTSLLQKNKIMLFTKTKHCKKCFNSKIIRDCSLGAIQLLLHSAVDVAIAWVVSAASVDLLRSSAARREGRAGRSHAGIGKREAGKGRVRRKTRVLEERNDSHRGAAVPEETEDQGKEEASEGRCRGQ</sequence>
<evidence type="ECO:0000256" key="1">
    <source>
        <dbReference type="SAM" id="MobiDB-lite"/>
    </source>
</evidence>
<keyword evidence="3" id="KW-1185">Reference proteome</keyword>
<evidence type="ECO:0000313" key="3">
    <source>
        <dbReference type="Proteomes" id="UP001066276"/>
    </source>
</evidence>
<dbReference type="AlphaFoldDB" id="A0AAV7VS09"/>
<organism evidence="2 3">
    <name type="scientific">Pleurodeles waltl</name>
    <name type="common">Iberian ribbed newt</name>
    <dbReference type="NCBI Taxonomy" id="8319"/>
    <lineage>
        <taxon>Eukaryota</taxon>
        <taxon>Metazoa</taxon>
        <taxon>Chordata</taxon>
        <taxon>Craniata</taxon>
        <taxon>Vertebrata</taxon>
        <taxon>Euteleostomi</taxon>
        <taxon>Amphibia</taxon>
        <taxon>Batrachia</taxon>
        <taxon>Caudata</taxon>
        <taxon>Salamandroidea</taxon>
        <taxon>Salamandridae</taxon>
        <taxon>Pleurodelinae</taxon>
        <taxon>Pleurodeles</taxon>
    </lineage>
</organism>
<feature type="region of interest" description="Disordered" evidence="1">
    <location>
        <begin position="239"/>
        <end position="301"/>
    </location>
</feature>
<proteinExistence type="predicted"/>
<protein>
    <submittedName>
        <fullName evidence="2">Uncharacterized protein</fullName>
    </submittedName>
</protein>
<dbReference type="Proteomes" id="UP001066276">
    <property type="component" value="Chromosome 2_1"/>
</dbReference>
<name>A0AAV7VS09_PLEWA</name>
<reference evidence="2" key="1">
    <citation type="journal article" date="2022" name="bioRxiv">
        <title>Sequencing and chromosome-scale assembly of the giantPleurodeles waltlgenome.</title>
        <authorList>
            <person name="Brown T."/>
            <person name="Elewa A."/>
            <person name="Iarovenko S."/>
            <person name="Subramanian E."/>
            <person name="Araus A.J."/>
            <person name="Petzold A."/>
            <person name="Susuki M."/>
            <person name="Suzuki K.-i.T."/>
            <person name="Hayashi T."/>
            <person name="Toyoda A."/>
            <person name="Oliveira C."/>
            <person name="Osipova E."/>
            <person name="Leigh N.D."/>
            <person name="Simon A."/>
            <person name="Yun M.H."/>
        </authorList>
    </citation>
    <scope>NUCLEOTIDE SEQUENCE</scope>
    <source>
        <strain evidence="2">20211129_DDA</strain>
        <tissue evidence="2">Liver</tissue>
    </source>
</reference>
<gene>
    <name evidence="2" type="ORF">NDU88_007385</name>
</gene>
<feature type="compositionally biased region" description="Basic and acidic residues" evidence="1">
    <location>
        <begin position="267"/>
        <end position="277"/>
    </location>
</feature>
<accession>A0AAV7VS09</accession>
<comment type="caution">
    <text evidence="2">The sequence shown here is derived from an EMBL/GenBank/DDBJ whole genome shotgun (WGS) entry which is preliminary data.</text>
</comment>
<dbReference type="EMBL" id="JANPWB010000003">
    <property type="protein sequence ID" value="KAJ1203601.1"/>
    <property type="molecule type" value="Genomic_DNA"/>
</dbReference>